<dbReference type="NCBIfam" id="TIGR01466">
    <property type="entry name" value="cobJ_cbiH"/>
    <property type="match status" value="1"/>
</dbReference>
<dbReference type="InterPro" id="IPR035996">
    <property type="entry name" value="4pyrrol_Methylase_sf"/>
</dbReference>
<dbReference type="Gene3D" id="3.40.50.11220">
    <property type="match status" value="1"/>
</dbReference>
<evidence type="ECO:0000256" key="3">
    <source>
        <dbReference type="ARBA" id="ARBA00022603"/>
    </source>
</evidence>
<keyword evidence="5" id="KW-0949">S-adenosyl-L-methionine</keyword>
<evidence type="ECO:0000256" key="4">
    <source>
        <dbReference type="ARBA" id="ARBA00022679"/>
    </source>
</evidence>
<dbReference type="InterPro" id="IPR021744">
    <property type="entry name" value="CbiG_N"/>
</dbReference>
<dbReference type="CDD" id="cd11646">
    <property type="entry name" value="Precorrin_3B_C17_MT"/>
    <property type="match status" value="1"/>
</dbReference>
<dbReference type="InterPro" id="IPR014776">
    <property type="entry name" value="4pyrrole_Mease_sub2"/>
</dbReference>
<dbReference type="SUPFAM" id="SSF159664">
    <property type="entry name" value="CobE/GbiG C-terminal domain-like"/>
    <property type="match status" value="1"/>
</dbReference>
<dbReference type="InterPro" id="IPR014777">
    <property type="entry name" value="4pyrrole_Mease_sub1"/>
</dbReference>
<dbReference type="Gene3D" id="3.30.950.10">
    <property type="entry name" value="Methyltransferase, Cobalt-precorrin-4 Transmethylase, Domain 2"/>
    <property type="match status" value="1"/>
</dbReference>
<keyword evidence="2" id="KW-0169">Cobalamin biosynthesis</keyword>
<feature type="domain" description="Cobalamin synthesis G N-terminal" evidence="7">
    <location>
        <begin position="49"/>
        <end position="128"/>
    </location>
</feature>
<dbReference type="InterPro" id="IPR051810">
    <property type="entry name" value="Precorrin_MeTrfase"/>
</dbReference>
<evidence type="ECO:0000313" key="9">
    <source>
        <dbReference type="Proteomes" id="UP000660380"/>
    </source>
</evidence>
<sequence>MTACAIIVLGQNSVILALQIKTVLLNATIYGLAERTSNVDVSFTNFGATLRELFAKGTPIIGICAAGILIRTLAPIISDKRQEPPVLAVAEDGSAVVPLLGGLQGVNDLARQIAAMLEVKAAITTTGDIRFHTALLTPPPGYHLANPDDAKKFISDLLAGATVKLEGTAPWLINSKLPFDSNGQLTIRITEYQVPLTPDCLVYHPATLAIGVSKAAKISLEDAVSCIQQMYADAGLSIFSVAAVCALEEEAAESVIEEIADALNVPVRWFNCQSEKNAVAIALTATGANGKLLLQQESGINLAVAVSDELIDINAIGKARGQLFIVGTGPGAANWMSPEVRQIISEATDLVGYSFYLDLAGTLREGQRRHEFDNREELARAEMALDLAAEGRIVAVVSSGDPGIYAMAAAVFEVLDCNLQPKWQSIKIHVAPGISAIQAAAARIGAPIGHDFCVISLSDILKPWSIIERRIIAAAEADFAIAFYNPASKQRTSQLASAREILLRYRSPETIVVLARNVGRAGESVVVRTLADLSPQEVDMRTLVLVGSSKTRRVPHPRGVWVYTPRTY</sequence>
<keyword evidence="9" id="KW-1185">Reference proteome</keyword>
<dbReference type="InterPro" id="IPR036518">
    <property type="entry name" value="CobE/GbiG_C_sf"/>
</dbReference>
<evidence type="ECO:0000256" key="5">
    <source>
        <dbReference type="ARBA" id="ARBA00022691"/>
    </source>
</evidence>
<name>A0ABR8GY36_9CYAN</name>
<keyword evidence="3 8" id="KW-0489">Methyltransferase</keyword>
<dbReference type="Pfam" id="PF00590">
    <property type="entry name" value="TP_methylase"/>
    <property type="match status" value="1"/>
</dbReference>
<dbReference type="EMBL" id="JACJTA010000094">
    <property type="protein sequence ID" value="MBD2608456.1"/>
    <property type="molecule type" value="Genomic_DNA"/>
</dbReference>
<organism evidence="8 9">
    <name type="scientific">Scytonema hofmannii FACHB-248</name>
    <dbReference type="NCBI Taxonomy" id="1842502"/>
    <lineage>
        <taxon>Bacteria</taxon>
        <taxon>Bacillati</taxon>
        <taxon>Cyanobacteriota</taxon>
        <taxon>Cyanophyceae</taxon>
        <taxon>Nostocales</taxon>
        <taxon>Scytonemataceae</taxon>
        <taxon>Scytonema</taxon>
    </lineage>
</organism>
<evidence type="ECO:0000256" key="2">
    <source>
        <dbReference type="ARBA" id="ARBA00022573"/>
    </source>
</evidence>
<dbReference type="SUPFAM" id="SSF159672">
    <property type="entry name" value="CbiG N-terminal domain-like"/>
    <property type="match status" value="1"/>
</dbReference>
<dbReference type="PANTHER" id="PTHR47036">
    <property type="entry name" value="COBALT-FACTOR III C(17)-METHYLTRANSFERASE-RELATED"/>
    <property type="match status" value="1"/>
</dbReference>
<evidence type="ECO:0000259" key="7">
    <source>
        <dbReference type="Pfam" id="PF11760"/>
    </source>
</evidence>
<accession>A0ABR8GY36</accession>
<dbReference type="InterPro" id="IPR000878">
    <property type="entry name" value="4pyrrol_Mease"/>
</dbReference>
<reference evidence="8 9" key="1">
    <citation type="journal article" date="2020" name="ISME J.">
        <title>Comparative genomics reveals insights into cyanobacterial evolution and habitat adaptation.</title>
        <authorList>
            <person name="Chen M.Y."/>
            <person name="Teng W.K."/>
            <person name="Zhao L."/>
            <person name="Hu C.X."/>
            <person name="Zhou Y.K."/>
            <person name="Han B.P."/>
            <person name="Song L.R."/>
            <person name="Shu W.S."/>
        </authorList>
    </citation>
    <scope>NUCLEOTIDE SEQUENCE [LARGE SCALE GENOMIC DNA]</scope>
    <source>
        <strain evidence="8 9">FACHB-248</strain>
    </source>
</reference>
<dbReference type="GO" id="GO:0030789">
    <property type="term" value="F:precorrin-3B C17-methyltransferase activity"/>
    <property type="evidence" value="ECO:0007669"/>
    <property type="project" value="UniProtKB-EC"/>
</dbReference>
<comment type="caution">
    <text evidence="8">The sequence shown here is derived from an EMBL/GenBank/DDBJ whole genome shotgun (WGS) entry which is preliminary data.</text>
</comment>
<proteinExistence type="predicted"/>
<gene>
    <name evidence="8" type="primary">cobJ</name>
    <name evidence="8" type="ORF">H6G81_29040</name>
</gene>
<evidence type="ECO:0000256" key="1">
    <source>
        <dbReference type="ARBA" id="ARBA00004953"/>
    </source>
</evidence>
<comment type="pathway">
    <text evidence="1">Cofactor biosynthesis; adenosylcobalamin biosynthesis.</text>
</comment>
<dbReference type="Proteomes" id="UP000660380">
    <property type="component" value="Unassembled WGS sequence"/>
</dbReference>
<dbReference type="Gene3D" id="3.40.1010.10">
    <property type="entry name" value="Cobalt-precorrin-4 Transmethylase, Domain 1"/>
    <property type="match status" value="1"/>
</dbReference>
<dbReference type="GO" id="GO:0032259">
    <property type="term" value="P:methylation"/>
    <property type="evidence" value="ECO:0007669"/>
    <property type="project" value="UniProtKB-KW"/>
</dbReference>
<dbReference type="PANTHER" id="PTHR47036:SF1">
    <property type="entry name" value="COBALT-FACTOR III C(17)-METHYLTRANSFERASE-RELATED"/>
    <property type="match status" value="1"/>
</dbReference>
<dbReference type="InterPro" id="IPR038029">
    <property type="entry name" value="GbiG_N_sf"/>
</dbReference>
<evidence type="ECO:0000259" key="6">
    <source>
        <dbReference type="Pfam" id="PF00590"/>
    </source>
</evidence>
<dbReference type="Pfam" id="PF11760">
    <property type="entry name" value="CbiG_N"/>
    <property type="match status" value="1"/>
</dbReference>
<dbReference type="InterPro" id="IPR006363">
    <property type="entry name" value="Cbl_synth_CobJ/CibH_dom"/>
</dbReference>
<feature type="domain" description="Tetrapyrrole methylase" evidence="6">
    <location>
        <begin position="323"/>
        <end position="533"/>
    </location>
</feature>
<dbReference type="SUPFAM" id="SSF53790">
    <property type="entry name" value="Tetrapyrrole methylase"/>
    <property type="match status" value="1"/>
</dbReference>
<dbReference type="RefSeq" id="WP_038296594.1">
    <property type="nucleotide sequence ID" value="NZ_JACJTA010000094.1"/>
</dbReference>
<keyword evidence="4 8" id="KW-0808">Transferase</keyword>
<dbReference type="Gene3D" id="3.30.420.180">
    <property type="entry name" value="CobE/GbiG C-terminal domain"/>
    <property type="match status" value="1"/>
</dbReference>
<protein>
    <submittedName>
        <fullName evidence="8">Precorrin-3B C(17)-methyltransferase</fullName>
        <ecNumber evidence="8">2.1.1.131</ecNumber>
    </submittedName>
</protein>
<evidence type="ECO:0000313" key="8">
    <source>
        <dbReference type="EMBL" id="MBD2608456.1"/>
    </source>
</evidence>
<dbReference type="EC" id="2.1.1.131" evidence="8"/>